<feature type="domain" description="Calcineurin-like phosphoesterase" evidence="6">
    <location>
        <begin position="52"/>
        <end position="251"/>
    </location>
</feature>
<dbReference type="Gene3D" id="3.60.21.10">
    <property type="match status" value="1"/>
</dbReference>
<dbReference type="CDD" id="cd07398">
    <property type="entry name" value="MPP_YbbF-LpxH"/>
    <property type="match status" value="1"/>
</dbReference>
<dbReference type="InterPro" id="IPR029052">
    <property type="entry name" value="Metallo-depent_PP-like"/>
</dbReference>
<name>A0A8I1MW88_THIA3</name>
<dbReference type="InterPro" id="IPR004843">
    <property type="entry name" value="Calcineurin-like_PHP"/>
</dbReference>
<gene>
    <name evidence="7" type="ORF">J0I24_07065</name>
</gene>
<protein>
    <submittedName>
        <fullName evidence="7">UDP-2,3-diacylglucosamine diphosphatase</fullName>
    </submittedName>
</protein>
<keyword evidence="5" id="KW-0464">Manganese</keyword>
<keyword evidence="2" id="KW-0997">Cell inner membrane</keyword>
<comment type="caution">
    <text evidence="7">The sequence shown here is derived from an EMBL/GenBank/DDBJ whole genome shotgun (WGS) entry which is preliminary data.</text>
</comment>
<keyword evidence="3" id="KW-0479">Metal-binding</keyword>
<evidence type="ECO:0000256" key="4">
    <source>
        <dbReference type="ARBA" id="ARBA00023136"/>
    </source>
</evidence>
<dbReference type="RefSeq" id="WP_276729458.1">
    <property type="nucleotide sequence ID" value="NZ_JAFKMR010000015.1"/>
</dbReference>
<evidence type="ECO:0000256" key="5">
    <source>
        <dbReference type="ARBA" id="ARBA00023211"/>
    </source>
</evidence>
<evidence type="ECO:0000256" key="3">
    <source>
        <dbReference type="ARBA" id="ARBA00022723"/>
    </source>
</evidence>
<dbReference type="GO" id="GO:0046872">
    <property type="term" value="F:metal ion binding"/>
    <property type="evidence" value="ECO:0007669"/>
    <property type="project" value="UniProtKB-KW"/>
</dbReference>
<reference evidence="7" key="1">
    <citation type="submission" date="2021-02" db="EMBL/GenBank/DDBJ databases">
        <title>Thiocyanate and organic carbon inputs drive convergent selection for specific autotrophic Afipia and Thiobacillus strains within complex microbiomes.</title>
        <authorList>
            <person name="Huddy R.J."/>
            <person name="Sachdeva R."/>
            <person name="Kadzinga F."/>
            <person name="Kantor R.S."/>
            <person name="Harrison S.T.L."/>
            <person name="Banfield J.F."/>
        </authorList>
    </citation>
    <scope>NUCLEOTIDE SEQUENCE</scope>
    <source>
        <strain evidence="7">SCN18_13_7_16_R3_B_64_19</strain>
    </source>
</reference>
<dbReference type="AlphaFoldDB" id="A0A8I1MW88"/>
<evidence type="ECO:0000313" key="8">
    <source>
        <dbReference type="Proteomes" id="UP000664800"/>
    </source>
</evidence>
<keyword evidence="4" id="KW-0472">Membrane</keyword>
<dbReference type="GO" id="GO:0016020">
    <property type="term" value="C:membrane"/>
    <property type="evidence" value="ECO:0007669"/>
    <property type="project" value="GOC"/>
</dbReference>
<evidence type="ECO:0000313" key="7">
    <source>
        <dbReference type="EMBL" id="MBN8744055.1"/>
    </source>
</evidence>
<keyword evidence="1" id="KW-1003">Cell membrane</keyword>
<dbReference type="EMBL" id="JAFKMR010000015">
    <property type="protein sequence ID" value="MBN8744055.1"/>
    <property type="molecule type" value="Genomic_DNA"/>
</dbReference>
<dbReference type="GO" id="GO:0008758">
    <property type="term" value="F:UDP-2,3-diacylglucosamine hydrolase activity"/>
    <property type="evidence" value="ECO:0007669"/>
    <property type="project" value="TreeGrafter"/>
</dbReference>
<dbReference type="PANTHER" id="PTHR34990:SF2">
    <property type="entry name" value="BLL8164 PROTEIN"/>
    <property type="match status" value="1"/>
</dbReference>
<dbReference type="PANTHER" id="PTHR34990">
    <property type="entry name" value="UDP-2,3-DIACYLGLUCOSAMINE HYDROLASE-RELATED"/>
    <property type="match status" value="1"/>
</dbReference>
<evidence type="ECO:0000259" key="6">
    <source>
        <dbReference type="Pfam" id="PF00149"/>
    </source>
</evidence>
<dbReference type="GO" id="GO:0009245">
    <property type="term" value="P:lipid A biosynthetic process"/>
    <property type="evidence" value="ECO:0007669"/>
    <property type="project" value="TreeGrafter"/>
</dbReference>
<dbReference type="SUPFAM" id="SSF56300">
    <property type="entry name" value="Metallo-dependent phosphatases"/>
    <property type="match status" value="1"/>
</dbReference>
<dbReference type="Pfam" id="PF00149">
    <property type="entry name" value="Metallophos"/>
    <property type="match status" value="1"/>
</dbReference>
<sequence>MRDMVIQTLSRMMRSSAVIPQDGATAETLRAAVHIDAPQAGAEGEPELKWRTLWLSDIHLGTRDCKAPQLLEFLRHCSADTIYLVGDIIDGWQLKKKGIYWPQAHNDVVQKLLRKARKGTRVVFVPGNHDEFARPYDGLHFGGIEVINQVRHVTADGRTLLIVHGDLFDSVVLYAKWLAHLGDAAYMFTLKLNRWLNHARLKLGLPYWSLSQYLKHKVKAAVNTISSFETLLSDEARRQQCDGVVCGHIHRAELRSEDRQIYANCGDWVESLTALAEDFDGRLKLLHWNAGLQVLAELAPQTATHPAPLHPAPTQPVHA</sequence>
<proteinExistence type="predicted"/>
<accession>A0A8I1MW88</accession>
<evidence type="ECO:0000256" key="2">
    <source>
        <dbReference type="ARBA" id="ARBA00022519"/>
    </source>
</evidence>
<organism evidence="7 8">
    <name type="scientific">Thiomonas arsenitoxydans (strain DSM 22701 / CIP 110005 / 3As)</name>
    <dbReference type="NCBI Taxonomy" id="426114"/>
    <lineage>
        <taxon>Bacteria</taxon>
        <taxon>Pseudomonadati</taxon>
        <taxon>Pseudomonadota</taxon>
        <taxon>Betaproteobacteria</taxon>
        <taxon>Burkholderiales</taxon>
        <taxon>Thiomonas</taxon>
    </lineage>
</organism>
<dbReference type="Proteomes" id="UP000664800">
    <property type="component" value="Unassembled WGS sequence"/>
</dbReference>
<evidence type="ECO:0000256" key="1">
    <source>
        <dbReference type="ARBA" id="ARBA00022475"/>
    </source>
</evidence>
<dbReference type="InterPro" id="IPR043461">
    <property type="entry name" value="LpxH-like"/>
</dbReference>